<organism evidence="1 2">
    <name type="scientific">Candidatus Fusobacterium pullicola</name>
    <dbReference type="NCBI Taxonomy" id="2838601"/>
    <lineage>
        <taxon>Bacteria</taxon>
        <taxon>Fusobacteriati</taxon>
        <taxon>Fusobacteriota</taxon>
        <taxon>Fusobacteriia</taxon>
        <taxon>Fusobacteriales</taxon>
        <taxon>Fusobacteriaceae</taxon>
        <taxon>Fusobacterium</taxon>
    </lineage>
</organism>
<reference evidence="1" key="2">
    <citation type="submission" date="2021-04" db="EMBL/GenBank/DDBJ databases">
        <authorList>
            <person name="Gilroy R."/>
        </authorList>
    </citation>
    <scope>NUCLEOTIDE SEQUENCE</scope>
    <source>
        <strain evidence="1">A6-441</strain>
    </source>
</reference>
<dbReference type="Proteomes" id="UP000724657">
    <property type="component" value="Unassembled WGS sequence"/>
</dbReference>
<proteinExistence type="predicted"/>
<sequence>MKRIFFSTNNNNTFVNGINGKITELTLVNFNLKSVFFEEKIILKEIGVLGDDLNKMDIENLLKEMYLKTYDYNFIKLKAEKCSLILKDGFKNFLKNFESELMSNIQSEKIENIDIDKEYNKVMGYQTITITKEELDKNNFSNNPWESSNTLTDEKIKEIYNKTRKEFEFELEKRKYEVELELEKQKIEKIILKSLYYLQVELLTLEELEELIKIYDEYITKITNSFIIEYSNLLVRCIIHSICILEKIYITNLRLKSTIKNEFKIFRILSKQLKVVQIKYEVLEEELIKCLLFKLEDENYTFKSISPSFYLTTPLRMSCLSYVQTIITLDELIKKDKKLDKVLKDSFTSQKEYNKYLSGAKLLNDSSIKNFSEVYLQYTEDTTQYISNLYYIYFKYKTRDRIKNNYSDKAITFYEKMNIEDYIYKEKILKSIELIRHQTIKINIILSEVENFTRNIGKDFIIHLNEKMILKNTQKLSLNLHTNKVIDSKIIKEQYISTSRETLSKEILRENNHYCLVKFLEIKNVENMNFYIFESQILLGDFFANSDIICTHVFNFILLENDFNVVGKVSAINYLF</sequence>
<reference evidence="1" key="1">
    <citation type="journal article" date="2021" name="PeerJ">
        <title>Extensive microbial diversity within the chicken gut microbiome revealed by metagenomics and culture.</title>
        <authorList>
            <person name="Gilroy R."/>
            <person name="Ravi A."/>
            <person name="Getino M."/>
            <person name="Pursley I."/>
            <person name="Horton D.L."/>
            <person name="Alikhan N.F."/>
            <person name="Baker D."/>
            <person name="Gharbi K."/>
            <person name="Hall N."/>
            <person name="Watson M."/>
            <person name="Adriaenssens E.M."/>
            <person name="Foster-Nyarko E."/>
            <person name="Jarju S."/>
            <person name="Secka A."/>
            <person name="Antonio M."/>
            <person name="Oren A."/>
            <person name="Chaudhuri R.R."/>
            <person name="La Ragione R."/>
            <person name="Hildebrand F."/>
            <person name="Pallen M.J."/>
        </authorList>
    </citation>
    <scope>NUCLEOTIDE SEQUENCE</scope>
    <source>
        <strain evidence="1">A6-441</strain>
    </source>
</reference>
<accession>A0A9E2KWN6</accession>
<dbReference type="EMBL" id="JAHLFN010000016">
    <property type="protein sequence ID" value="MBU3841741.1"/>
    <property type="molecule type" value="Genomic_DNA"/>
</dbReference>
<dbReference type="AlphaFoldDB" id="A0A9E2KWN6"/>
<evidence type="ECO:0000313" key="2">
    <source>
        <dbReference type="Proteomes" id="UP000724657"/>
    </source>
</evidence>
<gene>
    <name evidence="1" type="ORF">IAA47_01875</name>
</gene>
<protein>
    <submittedName>
        <fullName evidence="1">Uncharacterized protein</fullName>
    </submittedName>
</protein>
<evidence type="ECO:0000313" key="1">
    <source>
        <dbReference type="EMBL" id="MBU3841741.1"/>
    </source>
</evidence>
<comment type="caution">
    <text evidence="1">The sequence shown here is derived from an EMBL/GenBank/DDBJ whole genome shotgun (WGS) entry which is preliminary data.</text>
</comment>
<name>A0A9E2KWN6_9FUSO</name>